<organism evidence="1 2">
    <name type="scientific">Wandonia haliotis</name>
    <dbReference type="NCBI Taxonomy" id="574963"/>
    <lineage>
        <taxon>Bacteria</taxon>
        <taxon>Pseudomonadati</taxon>
        <taxon>Bacteroidota</taxon>
        <taxon>Flavobacteriia</taxon>
        <taxon>Flavobacteriales</taxon>
        <taxon>Crocinitomicaceae</taxon>
        <taxon>Wandonia</taxon>
    </lineage>
</organism>
<dbReference type="EMBL" id="BAAAFH010000003">
    <property type="protein sequence ID" value="GAA0873732.1"/>
    <property type="molecule type" value="Genomic_DNA"/>
</dbReference>
<name>A0ABN1MKL2_9FLAO</name>
<dbReference type="RefSeq" id="WP_343784056.1">
    <property type="nucleotide sequence ID" value="NZ_BAAAFH010000003.1"/>
</dbReference>
<protein>
    <recommendedName>
        <fullName evidence="3">Glycosyltransferase</fullName>
    </recommendedName>
</protein>
<evidence type="ECO:0000313" key="1">
    <source>
        <dbReference type="EMBL" id="GAA0873732.1"/>
    </source>
</evidence>
<reference evidence="1 2" key="1">
    <citation type="journal article" date="2019" name="Int. J. Syst. Evol. Microbiol.">
        <title>The Global Catalogue of Microorganisms (GCM) 10K type strain sequencing project: providing services to taxonomists for standard genome sequencing and annotation.</title>
        <authorList>
            <consortium name="The Broad Institute Genomics Platform"/>
            <consortium name="The Broad Institute Genome Sequencing Center for Infectious Disease"/>
            <person name="Wu L."/>
            <person name="Ma J."/>
        </authorList>
    </citation>
    <scope>NUCLEOTIDE SEQUENCE [LARGE SCALE GENOMIC DNA]</scope>
    <source>
        <strain evidence="1 2">JCM 16083</strain>
    </source>
</reference>
<comment type="caution">
    <text evidence="1">The sequence shown here is derived from an EMBL/GenBank/DDBJ whole genome shotgun (WGS) entry which is preliminary data.</text>
</comment>
<keyword evidence="2" id="KW-1185">Reference proteome</keyword>
<accession>A0ABN1MKL2</accession>
<dbReference type="Proteomes" id="UP001501126">
    <property type="component" value="Unassembled WGS sequence"/>
</dbReference>
<proteinExistence type="predicted"/>
<gene>
    <name evidence="1" type="ORF">GCM10009118_01400</name>
</gene>
<evidence type="ECO:0008006" key="3">
    <source>
        <dbReference type="Google" id="ProtNLM"/>
    </source>
</evidence>
<dbReference type="Gene3D" id="3.40.50.2000">
    <property type="entry name" value="Glycogen Phosphorylase B"/>
    <property type="match status" value="1"/>
</dbReference>
<sequence>MVTRNWDKRIEQSEDVLYSSGTSLQVEKRGTHEVHYVPYKPGLRDRIFTRLSGTKLQGLSKLFTALELIMENFSMRFIPHRNIYRHADKLLSEDGSIQQVIISGNPFNQFSFGYHLKKRHPIQWIADYRDDWNTSELEVKPYASSRLIAKLQAHSEKKWVGTAVCITSVSQYYVQKIEQFVKRPGYVVLNGYDFELPNPCPQPESDIFRITYNGSLYASQPIEVFLEAVKSVIRCNDKVLPIEVHFPGLAYDPVQKMRVEALTKDIQAHIFITARLPKEEVIDLQLRSDVLLMVAHNNIKGIPSSKLFEYIGLERTILVCPTDSDVIEEMVTTTATGHTVQSIDECISVLTELIHKKRMNETLTTHTGTIAMRNQYSRRHQTKVLGELLDSITSV</sequence>
<evidence type="ECO:0000313" key="2">
    <source>
        <dbReference type="Proteomes" id="UP001501126"/>
    </source>
</evidence>
<dbReference type="SUPFAM" id="SSF53756">
    <property type="entry name" value="UDP-Glycosyltransferase/glycogen phosphorylase"/>
    <property type="match status" value="1"/>
</dbReference>